<dbReference type="Proteomes" id="UP001497516">
    <property type="component" value="Chromosome 9"/>
</dbReference>
<gene>
    <name evidence="2" type="ORF">LTRI10_LOCUS49311</name>
</gene>
<dbReference type="EMBL" id="OZ034822">
    <property type="protein sequence ID" value="CAL1409846.1"/>
    <property type="molecule type" value="Genomic_DNA"/>
</dbReference>
<keyword evidence="3" id="KW-1185">Reference proteome</keyword>
<evidence type="ECO:0000313" key="3">
    <source>
        <dbReference type="Proteomes" id="UP001497516"/>
    </source>
</evidence>
<feature type="region of interest" description="Disordered" evidence="1">
    <location>
        <begin position="47"/>
        <end position="70"/>
    </location>
</feature>
<sequence>MRISLIQSGLGRGGRMEKSGHRVLSVFFDVEASVVAEDSRSYAAAIEQKHGSSSGQEGWEEVEGLSESCG</sequence>
<protein>
    <submittedName>
        <fullName evidence="2">Uncharacterized protein</fullName>
    </submittedName>
</protein>
<evidence type="ECO:0000256" key="1">
    <source>
        <dbReference type="SAM" id="MobiDB-lite"/>
    </source>
</evidence>
<proteinExistence type="predicted"/>
<name>A0AAV2GH98_9ROSI</name>
<accession>A0AAV2GH98</accession>
<dbReference type="AlphaFoldDB" id="A0AAV2GH98"/>
<evidence type="ECO:0000313" key="2">
    <source>
        <dbReference type="EMBL" id="CAL1409846.1"/>
    </source>
</evidence>
<organism evidence="2 3">
    <name type="scientific">Linum trigynum</name>
    <dbReference type="NCBI Taxonomy" id="586398"/>
    <lineage>
        <taxon>Eukaryota</taxon>
        <taxon>Viridiplantae</taxon>
        <taxon>Streptophyta</taxon>
        <taxon>Embryophyta</taxon>
        <taxon>Tracheophyta</taxon>
        <taxon>Spermatophyta</taxon>
        <taxon>Magnoliopsida</taxon>
        <taxon>eudicotyledons</taxon>
        <taxon>Gunneridae</taxon>
        <taxon>Pentapetalae</taxon>
        <taxon>rosids</taxon>
        <taxon>fabids</taxon>
        <taxon>Malpighiales</taxon>
        <taxon>Linaceae</taxon>
        <taxon>Linum</taxon>
    </lineage>
</organism>
<reference evidence="2 3" key="1">
    <citation type="submission" date="2024-04" db="EMBL/GenBank/DDBJ databases">
        <authorList>
            <person name="Fracassetti M."/>
        </authorList>
    </citation>
    <scope>NUCLEOTIDE SEQUENCE [LARGE SCALE GENOMIC DNA]</scope>
</reference>